<dbReference type="EMBL" id="SEWF01000032">
    <property type="protein sequence ID" value="RYU94042.1"/>
    <property type="molecule type" value="Genomic_DNA"/>
</dbReference>
<dbReference type="Proteomes" id="UP000293162">
    <property type="component" value="Unassembled WGS sequence"/>
</dbReference>
<feature type="transmembrane region" description="Helical" evidence="13">
    <location>
        <begin position="9"/>
        <end position="26"/>
    </location>
</feature>
<evidence type="ECO:0000256" key="11">
    <source>
        <dbReference type="ARBA" id="ARBA00033245"/>
    </source>
</evidence>
<keyword evidence="8 13" id="KW-1133">Transmembrane helix</keyword>
<dbReference type="PANTHER" id="PTHR12428">
    <property type="entry name" value="OXA1"/>
    <property type="match status" value="1"/>
</dbReference>
<keyword evidence="6 13" id="KW-0812">Transmembrane</keyword>
<feature type="transmembrane region" description="Helical" evidence="13">
    <location>
        <begin position="434"/>
        <end position="455"/>
    </location>
</feature>
<accession>A0A4Q5LWG5</accession>
<comment type="function">
    <text evidence="13">Required for the insertion and/or proper folding and/or complex formation of integral membrane proteins into the membrane. Involved in integration of membrane proteins that insert both dependently and independently of the Sec translocase complex, as well as at least some lipoproteins. Aids folding of multispanning membrane proteins.</text>
</comment>
<dbReference type="Pfam" id="PF02096">
    <property type="entry name" value="60KD_IMP"/>
    <property type="match status" value="1"/>
</dbReference>
<evidence type="ECO:0000256" key="3">
    <source>
        <dbReference type="ARBA" id="ARBA00015325"/>
    </source>
</evidence>
<keyword evidence="7 13" id="KW-0653">Protein transport</keyword>
<dbReference type="GO" id="GO:0015031">
    <property type="term" value="P:protein transport"/>
    <property type="evidence" value="ECO:0007669"/>
    <property type="project" value="UniProtKB-KW"/>
</dbReference>
<keyword evidence="4 13" id="KW-0813">Transport</keyword>
<evidence type="ECO:0000256" key="8">
    <source>
        <dbReference type="ARBA" id="ARBA00022989"/>
    </source>
</evidence>
<evidence type="ECO:0000256" key="10">
    <source>
        <dbReference type="ARBA" id="ARBA00023186"/>
    </source>
</evidence>
<sequence length="627" mass="71184">MEKLIDKNQIIGIVLLLAMWAGYMYFMPSTPPQEQKPAIPADATKLTPKNAPITDTTAIKAAFGDFASAAIGTAQDIVIENQDTRFVFTTQGGDIKEVTLKNYSAYGDFKAGNKKPLTLFDNKTSTINLEIQTNKGKVDLKKLFYTSANQSTVLKAGDSTRLVFKSALADNQYVEQVYTIKGTGYTVDYDVNLVGLDAVVQNQPARLFWQDNLKVLEHDINENRKAAQINYWDAKEDDFDDIGSNKIGNDEINLVDPIQWFSFKQKYFITGFVAKNQAMATPKFKLTTPETNPNVVKIAEVEANLPIADLKTGKGNYRFYFGPNDYNLVKTVATGFHRNVYLGYDFVKPINRYIFVPLFNLAENLISNYGLLIIVVVLVIKLVLTPLIYKSYISSAKMRILAPELSEIRAKVGDDQVKMQQEQMKLYQQVGVNPLSGCVPMLLQMPILMSVFFLFPNMIMFRQKNFLWASDLSTYDYPISWATDLPIIGNHISLFVVLMTLSSLAFTYYNNQITPDQPGPIDMKKLSYVFPIVFFFVLNSFPAALSFYYLVSNVITIAQQQIVRRFVDEDKIRGILMNNKIKYQANPQAAKKGKFAQFMENQVKMAEESRRQQEELKKKQQQPNKKK</sequence>
<feature type="region of interest" description="Disordered" evidence="14">
    <location>
        <begin position="604"/>
        <end position="627"/>
    </location>
</feature>
<feature type="transmembrane region" description="Helical" evidence="13">
    <location>
        <begin position="528"/>
        <end position="551"/>
    </location>
</feature>
<dbReference type="PRINTS" id="PR00701">
    <property type="entry name" value="60KDINNERMP"/>
</dbReference>
<evidence type="ECO:0000256" key="6">
    <source>
        <dbReference type="ARBA" id="ARBA00022692"/>
    </source>
</evidence>
<dbReference type="Pfam" id="PF14849">
    <property type="entry name" value="YidC_periplas"/>
    <property type="match status" value="1"/>
</dbReference>
<name>A0A4Q5LWG5_9BACT</name>
<evidence type="ECO:0000256" key="14">
    <source>
        <dbReference type="SAM" id="MobiDB-lite"/>
    </source>
</evidence>
<reference evidence="17 18" key="1">
    <citation type="submission" date="2019-02" db="EMBL/GenBank/DDBJ databases">
        <title>Bacterial novel species Emticicia sp. 17J42-9 isolated from soil.</title>
        <authorList>
            <person name="Jung H.-Y."/>
        </authorList>
    </citation>
    <scope>NUCLEOTIDE SEQUENCE [LARGE SCALE GENOMIC DNA]</scope>
    <source>
        <strain evidence="17 18">17J42-9</strain>
    </source>
</reference>
<comment type="caution">
    <text evidence="17">The sequence shown here is derived from an EMBL/GenBank/DDBJ whole genome shotgun (WGS) entry which is preliminary data.</text>
</comment>
<dbReference type="GO" id="GO:0051205">
    <property type="term" value="P:protein insertion into membrane"/>
    <property type="evidence" value="ECO:0007669"/>
    <property type="project" value="TreeGrafter"/>
</dbReference>
<dbReference type="NCBIfam" id="NF002356">
    <property type="entry name" value="PRK01318.2-3"/>
    <property type="match status" value="1"/>
</dbReference>
<dbReference type="InterPro" id="IPR038221">
    <property type="entry name" value="YidC_periplasmic_sf"/>
</dbReference>
<evidence type="ECO:0000256" key="4">
    <source>
        <dbReference type="ARBA" id="ARBA00022448"/>
    </source>
</evidence>
<evidence type="ECO:0000256" key="12">
    <source>
        <dbReference type="ARBA" id="ARBA00033342"/>
    </source>
</evidence>
<evidence type="ECO:0000256" key="13">
    <source>
        <dbReference type="HAMAP-Rule" id="MF_01810"/>
    </source>
</evidence>
<dbReference type="InterPro" id="IPR028055">
    <property type="entry name" value="YidC/Oxa/ALB_C"/>
</dbReference>
<evidence type="ECO:0000313" key="18">
    <source>
        <dbReference type="Proteomes" id="UP000293162"/>
    </source>
</evidence>
<protein>
    <recommendedName>
        <fullName evidence="3 13">Membrane protein insertase YidC</fullName>
    </recommendedName>
    <alternativeName>
        <fullName evidence="12 13">Foldase YidC</fullName>
    </alternativeName>
    <alternativeName>
        <fullName evidence="11 13">Membrane integrase YidC</fullName>
    </alternativeName>
    <alternativeName>
        <fullName evidence="13">Membrane protein YidC</fullName>
    </alternativeName>
</protein>
<feature type="transmembrane region" description="Helical" evidence="13">
    <location>
        <begin position="369"/>
        <end position="389"/>
    </location>
</feature>
<organism evidence="17 18">
    <name type="scientific">Emticicia agri</name>
    <dbReference type="NCBI Taxonomy" id="2492393"/>
    <lineage>
        <taxon>Bacteria</taxon>
        <taxon>Pseudomonadati</taxon>
        <taxon>Bacteroidota</taxon>
        <taxon>Cytophagia</taxon>
        <taxon>Cytophagales</taxon>
        <taxon>Leadbetterellaceae</taxon>
        <taxon>Emticicia</taxon>
    </lineage>
</organism>
<dbReference type="OrthoDB" id="9780552at2"/>
<dbReference type="InterPro" id="IPR028053">
    <property type="entry name" value="Membr_insert_YidC_N"/>
</dbReference>
<feature type="compositionally biased region" description="Basic and acidic residues" evidence="14">
    <location>
        <begin position="605"/>
        <end position="618"/>
    </location>
</feature>
<dbReference type="CDD" id="cd20070">
    <property type="entry name" value="5TM_YidC_Alb3"/>
    <property type="match status" value="1"/>
</dbReference>
<dbReference type="CDD" id="cd19961">
    <property type="entry name" value="EcYidC-like_peri"/>
    <property type="match status" value="1"/>
</dbReference>
<dbReference type="PANTHER" id="PTHR12428:SF65">
    <property type="entry name" value="CYTOCHROME C OXIDASE ASSEMBLY PROTEIN COX18, MITOCHONDRIAL"/>
    <property type="match status" value="1"/>
</dbReference>
<dbReference type="GO" id="GO:0032977">
    <property type="term" value="F:membrane insertase activity"/>
    <property type="evidence" value="ECO:0007669"/>
    <property type="project" value="InterPro"/>
</dbReference>
<evidence type="ECO:0000256" key="9">
    <source>
        <dbReference type="ARBA" id="ARBA00023136"/>
    </source>
</evidence>
<evidence type="ECO:0000256" key="2">
    <source>
        <dbReference type="ARBA" id="ARBA00010527"/>
    </source>
</evidence>
<feature type="domain" description="Membrane insertase YidC N-terminal" evidence="16">
    <location>
        <begin position="77"/>
        <end position="355"/>
    </location>
</feature>
<evidence type="ECO:0000256" key="1">
    <source>
        <dbReference type="ARBA" id="ARBA00004429"/>
    </source>
</evidence>
<dbReference type="InterPro" id="IPR001708">
    <property type="entry name" value="YidC/ALB3/OXA1/COX18"/>
</dbReference>
<evidence type="ECO:0000256" key="7">
    <source>
        <dbReference type="ARBA" id="ARBA00022927"/>
    </source>
</evidence>
<feature type="transmembrane region" description="Helical" evidence="13">
    <location>
        <begin position="487"/>
        <end position="508"/>
    </location>
</feature>
<dbReference type="GO" id="GO:0005886">
    <property type="term" value="C:plasma membrane"/>
    <property type="evidence" value="ECO:0007669"/>
    <property type="project" value="UniProtKB-SubCell"/>
</dbReference>
<gene>
    <name evidence="13 17" type="primary">yidC</name>
    <name evidence="17" type="ORF">EWM59_18910</name>
</gene>
<dbReference type="AlphaFoldDB" id="A0A4Q5LWG5"/>
<comment type="similarity">
    <text evidence="2 13">Belongs to the OXA1/ALB3/YidC family. Type 1 subfamily.</text>
</comment>
<dbReference type="RefSeq" id="WP_130022823.1">
    <property type="nucleotide sequence ID" value="NZ_SEWF01000032.1"/>
</dbReference>
<dbReference type="InterPro" id="IPR019998">
    <property type="entry name" value="Membr_insert_YidC"/>
</dbReference>
<dbReference type="NCBIfam" id="TIGR03592">
    <property type="entry name" value="yidC_oxa1_cterm"/>
    <property type="match status" value="1"/>
</dbReference>
<keyword evidence="5 13" id="KW-1003">Cell membrane</keyword>
<comment type="subunit">
    <text evidence="13">Interacts with the Sec translocase complex via SecD. Specifically interacts with transmembrane segments of nascent integral membrane proteins during membrane integration.</text>
</comment>
<feature type="domain" description="Membrane insertase YidC/Oxa/ALB C-terminal" evidence="15">
    <location>
        <begin position="369"/>
        <end position="565"/>
    </location>
</feature>
<evidence type="ECO:0000313" key="17">
    <source>
        <dbReference type="EMBL" id="RYU94042.1"/>
    </source>
</evidence>
<dbReference type="HAMAP" id="MF_01810">
    <property type="entry name" value="YidC_type1"/>
    <property type="match status" value="1"/>
</dbReference>
<evidence type="ECO:0000259" key="15">
    <source>
        <dbReference type="Pfam" id="PF02096"/>
    </source>
</evidence>
<keyword evidence="9 13" id="KW-0472">Membrane</keyword>
<proteinExistence type="inferred from homology"/>
<evidence type="ECO:0000256" key="5">
    <source>
        <dbReference type="ARBA" id="ARBA00022475"/>
    </source>
</evidence>
<dbReference type="NCBIfam" id="TIGR03593">
    <property type="entry name" value="yidC_nterm"/>
    <property type="match status" value="1"/>
</dbReference>
<keyword evidence="18" id="KW-1185">Reference proteome</keyword>
<evidence type="ECO:0000259" key="16">
    <source>
        <dbReference type="Pfam" id="PF14849"/>
    </source>
</evidence>
<comment type="subcellular location">
    <subcellularLocation>
        <location evidence="1">Cell inner membrane</location>
        <topology evidence="1">Multi-pass membrane protein</topology>
    </subcellularLocation>
    <subcellularLocation>
        <location evidence="13">Cell membrane</location>
        <topology evidence="13">Multi-pass membrane protein</topology>
    </subcellularLocation>
</comment>
<dbReference type="InterPro" id="IPR047196">
    <property type="entry name" value="YidC_ALB_C"/>
</dbReference>
<keyword evidence="10 13" id="KW-0143">Chaperone</keyword>
<dbReference type="Gene3D" id="2.70.98.90">
    <property type="match status" value="1"/>
</dbReference>